<evidence type="ECO:0000256" key="1">
    <source>
        <dbReference type="SAM" id="MobiDB-lite"/>
    </source>
</evidence>
<keyword evidence="3" id="KW-1185">Reference proteome</keyword>
<dbReference type="EMBL" id="CABFNO020001240">
    <property type="protein sequence ID" value="CAG9971911.1"/>
    <property type="molecule type" value="Genomic_DNA"/>
</dbReference>
<feature type="compositionally biased region" description="Low complexity" evidence="1">
    <location>
        <begin position="96"/>
        <end position="118"/>
    </location>
</feature>
<dbReference type="PRINTS" id="PR01217">
    <property type="entry name" value="PRICHEXTENSN"/>
</dbReference>
<feature type="compositionally biased region" description="Polar residues" evidence="1">
    <location>
        <begin position="425"/>
        <end position="436"/>
    </location>
</feature>
<reference evidence="3" key="1">
    <citation type="submission" date="2019-06" db="EMBL/GenBank/DDBJ databases">
        <authorList>
            <person name="Broberg M."/>
        </authorList>
    </citation>
    <scope>NUCLEOTIDE SEQUENCE [LARGE SCALE GENOMIC DNA]</scope>
</reference>
<organism evidence="2 3">
    <name type="scientific">Clonostachys byssicola</name>
    <dbReference type="NCBI Taxonomy" id="160290"/>
    <lineage>
        <taxon>Eukaryota</taxon>
        <taxon>Fungi</taxon>
        <taxon>Dikarya</taxon>
        <taxon>Ascomycota</taxon>
        <taxon>Pezizomycotina</taxon>
        <taxon>Sordariomycetes</taxon>
        <taxon>Hypocreomycetidae</taxon>
        <taxon>Hypocreales</taxon>
        <taxon>Bionectriaceae</taxon>
        <taxon>Clonostachys</taxon>
    </lineage>
</organism>
<proteinExistence type="predicted"/>
<feature type="compositionally biased region" description="Low complexity" evidence="1">
    <location>
        <begin position="151"/>
        <end position="182"/>
    </location>
</feature>
<feature type="compositionally biased region" description="Basic and acidic residues" evidence="1">
    <location>
        <begin position="826"/>
        <end position="837"/>
    </location>
</feature>
<dbReference type="OrthoDB" id="5425130at2759"/>
<feature type="region of interest" description="Disordered" evidence="1">
    <location>
        <begin position="684"/>
        <end position="965"/>
    </location>
</feature>
<accession>A0A9N9U0B1</accession>
<feature type="compositionally biased region" description="Low complexity" evidence="1">
    <location>
        <begin position="280"/>
        <end position="316"/>
    </location>
</feature>
<protein>
    <submittedName>
        <fullName evidence="2">Uncharacterized protein</fullName>
    </submittedName>
</protein>
<reference evidence="2 3" key="2">
    <citation type="submission" date="2021-10" db="EMBL/GenBank/DDBJ databases">
        <authorList>
            <person name="Piombo E."/>
        </authorList>
    </citation>
    <scope>NUCLEOTIDE SEQUENCE [LARGE SCALE GENOMIC DNA]</scope>
</reference>
<evidence type="ECO:0000313" key="3">
    <source>
        <dbReference type="Proteomes" id="UP000754883"/>
    </source>
</evidence>
<feature type="compositionally biased region" description="Pro residues" evidence="1">
    <location>
        <begin position="840"/>
        <end position="849"/>
    </location>
</feature>
<name>A0A9N9U0B1_9HYPO</name>
<feature type="compositionally biased region" description="Polar residues" evidence="1">
    <location>
        <begin position="192"/>
        <end position="203"/>
    </location>
</feature>
<gene>
    <name evidence="2" type="ORF">CBYS24578_00000759</name>
</gene>
<feature type="compositionally biased region" description="Basic and acidic residues" evidence="1">
    <location>
        <begin position="506"/>
        <end position="521"/>
    </location>
</feature>
<feature type="region of interest" description="Disordered" evidence="1">
    <location>
        <begin position="1"/>
        <end position="402"/>
    </location>
</feature>
<evidence type="ECO:0000313" key="2">
    <source>
        <dbReference type="EMBL" id="CAG9971911.1"/>
    </source>
</evidence>
<feature type="compositionally biased region" description="Polar residues" evidence="1">
    <location>
        <begin position="897"/>
        <end position="907"/>
    </location>
</feature>
<feature type="compositionally biased region" description="Polar residues" evidence="1">
    <location>
        <begin position="575"/>
        <end position="588"/>
    </location>
</feature>
<feature type="compositionally biased region" description="Polar residues" evidence="1">
    <location>
        <begin position="386"/>
        <end position="396"/>
    </location>
</feature>
<feature type="compositionally biased region" description="Basic and acidic residues" evidence="1">
    <location>
        <begin position="726"/>
        <end position="739"/>
    </location>
</feature>
<feature type="compositionally biased region" description="Basic and acidic residues" evidence="1">
    <location>
        <begin position="749"/>
        <end position="758"/>
    </location>
</feature>
<sequence>MLQAGSLQVPSTGTGRSRFSKALPAIPGLDTNHVEESRAFSSSTTSPTAVLPTPVTPLRSPADSELPPPPPPPHNDDPRTPIQFTPLPPIPKKRIATATPGPAPTEATAPATPATGLPKMMIPRRPVGSTKHTARKPSITSPVNQGVISGQTQVQVPAQEQPAPAPPVQQQQQTPSQSLSSPKASEPPAQFSPESPVSISGPETWSPRVRQSKETGNEATQAYAEPKADAPNQVQPRAGPAEGDDVRPQEASTALFLDPSQPPQPLRSPADSVLSILSAYSRSSTESVYRSSDGTSPSQPAQPQEQQPPSAVEPSSSPLPPPPPSKDPARQLQRPSPAPAPTPAPAPVSTPAASTTPDLRARSPPREQLWTRRTGKGSRDLPDLQLNHSFGSTAVNATPSPAPTFATTFTTVPTTPKSVLGLRKPSQTRADFTTTEVPPPLPQKQPTAPTVEPSTVAEQSAFARTMGNGTSKFKQLKDKLIKDKINKDVFSKDVFNKDVFSKDVFNRDKFHFPRRSEDGGSRSRKNSMKDMTAPEPPIPEFPQPGMTRLDLSKAMPSLPKQPNADTAKPEPPLPSSLTSQSAWPNTPKTEPIPAQAKWPMPPTGPPTLAQGNWPEPPKGGPSLAQANWPEPPKHGRIPSQSANEIVEESPEKKMNQAPPRLSLAKSGSGFFDLSSDWLEQHKAAPTQLETVEEPAIDDFQSPSYPPPKNAVKELVKEPGKTAIQEPSRKVTDEPAKELVKGPTNALKESNQDINKEASQESQGNDQQSPPTGYRPPTPEYQKEDVKTPIVDRFASPLSPASSPEPPHNESAQDLPKAQSENQPTVMKKEQLVSEVKVETQPPPMKPTPDGPILNAPQPVSAPAPITPRRLSLDMRSRAGTPPLTEPFPSYAAMPFSGRNSPGLSGRNSPGPDGPRGRQPEGYFRPASRNASVRPDSRSGSAHPDSRRRLDSMRSTAPEPDRFVRSSSGELLYRGRDGTLYPEMKELREPDPRAAYFPLQNSEPVAEGTVFQAVPLRTTHYRCYQSHKSMLKRNNKLYPLACQTCQKSDTEDRWACTFCSLRICDSCMGVLDSKKKDLASLMHSLAGQTPSAS</sequence>
<comment type="caution">
    <text evidence="2">The sequence shown here is derived from an EMBL/GenBank/DDBJ whole genome shotgun (WGS) entry which is preliminary data.</text>
</comment>
<dbReference type="Proteomes" id="UP000754883">
    <property type="component" value="Unassembled WGS sequence"/>
</dbReference>
<feature type="region of interest" description="Disordered" evidence="1">
    <location>
        <begin position="506"/>
        <end position="670"/>
    </location>
</feature>
<feature type="compositionally biased region" description="Low complexity" evidence="1">
    <location>
        <begin position="41"/>
        <end position="58"/>
    </location>
</feature>
<feature type="compositionally biased region" description="Pro residues" evidence="1">
    <location>
        <begin position="336"/>
        <end position="348"/>
    </location>
</feature>
<feature type="compositionally biased region" description="Polar residues" evidence="1">
    <location>
        <begin position="759"/>
        <end position="770"/>
    </location>
</feature>
<feature type="compositionally biased region" description="Basic and acidic residues" evidence="1">
    <location>
        <begin position="710"/>
        <end position="719"/>
    </location>
</feature>
<dbReference type="AlphaFoldDB" id="A0A9N9U0B1"/>
<feature type="region of interest" description="Disordered" evidence="1">
    <location>
        <begin position="416"/>
        <end position="456"/>
    </location>
</feature>
<feature type="compositionally biased region" description="Polar residues" evidence="1">
    <location>
        <begin position="138"/>
        <end position="150"/>
    </location>
</feature>
<feature type="compositionally biased region" description="Polar residues" evidence="1">
    <location>
        <begin position="1"/>
        <end position="17"/>
    </location>
</feature>
<feature type="compositionally biased region" description="Pro residues" evidence="1">
    <location>
        <begin position="317"/>
        <end position="326"/>
    </location>
</feature>